<dbReference type="PANTHER" id="PTHR34069">
    <property type="entry name" value="3-OXOACYL-[ACYL-CARRIER-PROTEIN] SYNTHASE 3"/>
    <property type="match status" value="1"/>
</dbReference>
<name>A0ABP7UVF2_9FLAO</name>
<keyword evidence="6" id="KW-1185">Reference proteome</keyword>
<dbReference type="CDD" id="cd00830">
    <property type="entry name" value="KAS_III"/>
    <property type="match status" value="1"/>
</dbReference>
<accession>A0ABP7UVF2</accession>
<gene>
    <name evidence="5" type="ORF">GCM10022388_20350</name>
</gene>
<keyword evidence="2" id="KW-0012">Acyltransferase</keyword>
<evidence type="ECO:0000313" key="6">
    <source>
        <dbReference type="Proteomes" id="UP001500426"/>
    </source>
</evidence>
<organism evidence="5 6">
    <name type="scientific">Flavobacterium chungnamense</name>
    <dbReference type="NCBI Taxonomy" id="706182"/>
    <lineage>
        <taxon>Bacteria</taxon>
        <taxon>Pseudomonadati</taxon>
        <taxon>Bacteroidota</taxon>
        <taxon>Flavobacteriia</taxon>
        <taxon>Flavobacteriales</taxon>
        <taxon>Flavobacteriaceae</taxon>
        <taxon>Flavobacterium</taxon>
    </lineage>
</organism>
<dbReference type="Pfam" id="PF08545">
    <property type="entry name" value="ACP_syn_III"/>
    <property type="match status" value="1"/>
</dbReference>
<dbReference type="Pfam" id="PF08541">
    <property type="entry name" value="ACP_syn_III_C"/>
    <property type="match status" value="1"/>
</dbReference>
<evidence type="ECO:0000313" key="5">
    <source>
        <dbReference type="EMBL" id="GAA4053846.1"/>
    </source>
</evidence>
<evidence type="ECO:0000256" key="2">
    <source>
        <dbReference type="ARBA" id="ARBA00023315"/>
    </source>
</evidence>
<dbReference type="Gene3D" id="3.40.47.10">
    <property type="match status" value="1"/>
</dbReference>
<feature type="domain" description="Beta-ketoacyl-[acyl-carrier-protein] synthase III N-terminal" evidence="4">
    <location>
        <begin position="114"/>
        <end position="190"/>
    </location>
</feature>
<dbReference type="RefSeq" id="WP_345094205.1">
    <property type="nucleotide sequence ID" value="NZ_BAABCS010000019.1"/>
</dbReference>
<evidence type="ECO:0000259" key="4">
    <source>
        <dbReference type="Pfam" id="PF08545"/>
    </source>
</evidence>
<dbReference type="InterPro" id="IPR013747">
    <property type="entry name" value="ACP_syn_III_C"/>
</dbReference>
<dbReference type="EMBL" id="BAABCS010000019">
    <property type="protein sequence ID" value="GAA4053846.1"/>
    <property type="molecule type" value="Genomic_DNA"/>
</dbReference>
<comment type="caution">
    <text evidence="5">The sequence shown here is derived from an EMBL/GenBank/DDBJ whole genome shotgun (WGS) entry which is preliminary data.</text>
</comment>
<dbReference type="SUPFAM" id="SSF53901">
    <property type="entry name" value="Thiolase-like"/>
    <property type="match status" value="1"/>
</dbReference>
<proteinExistence type="predicted"/>
<dbReference type="Proteomes" id="UP001500426">
    <property type="component" value="Unassembled WGS sequence"/>
</dbReference>
<evidence type="ECO:0000256" key="1">
    <source>
        <dbReference type="ARBA" id="ARBA00022679"/>
    </source>
</evidence>
<reference evidence="6" key="1">
    <citation type="journal article" date="2019" name="Int. J. Syst. Evol. Microbiol.">
        <title>The Global Catalogue of Microorganisms (GCM) 10K type strain sequencing project: providing services to taxonomists for standard genome sequencing and annotation.</title>
        <authorList>
            <consortium name="The Broad Institute Genomics Platform"/>
            <consortium name="The Broad Institute Genome Sequencing Center for Infectious Disease"/>
            <person name="Wu L."/>
            <person name="Ma J."/>
        </authorList>
    </citation>
    <scope>NUCLEOTIDE SEQUENCE [LARGE SCALE GENOMIC DNA]</scope>
    <source>
        <strain evidence="6">JCM 17068</strain>
    </source>
</reference>
<dbReference type="InterPro" id="IPR016039">
    <property type="entry name" value="Thiolase-like"/>
</dbReference>
<sequence>MILSKINNIKISGVSVALPTKLLESQSYYSQFGKENVDKFIEMTGVGSVCRSVPEQTASDLGYLSAKRLINERNIDVSEIGLLIFVSQKPDYRTPASSYIIHERLNLSENCMCFDINLACSGFLFGLQTAMSLLNSSNSKKALLITADTSVKTISEHDRTMIMLFGDSGSTLLLEKTDENIQASFGVRSDGNRFKSIITPSGAYRNLNASVESVSWSDGIIRSDYNTHMKGMEVFGFSISDVPKLISDFLIEINKTPENFDHFVLHQANLYILKQLSRKNKIPMSKIPISLDRYGNNSSNSIPLVLADHFSATENLTMSLFFSGFGAGLSWACADVVINTNAILPILFTDEYDLRYN</sequence>
<dbReference type="PANTHER" id="PTHR34069:SF2">
    <property type="entry name" value="BETA-KETOACYL-[ACYL-CARRIER-PROTEIN] SYNTHASE III"/>
    <property type="match status" value="1"/>
</dbReference>
<dbReference type="InterPro" id="IPR013751">
    <property type="entry name" value="ACP_syn_III_N"/>
</dbReference>
<protein>
    <submittedName>
        <fullName evidence="5">Ketoacyl-ACP synthase III</fullName>
    </submittedName>
</protein>
<evidence type="ECO:0000259" key="3">
    <source>
        <dbReference type="Pfam" id="PF08541"/>
    </source>
</evidence>
<feature type="domain" description="Beta-ketoacyl-[acyl-carrier-protein] synthase III C-terminal" evidence="3">
    <location>
        <begin position="254"/>
        <end position="334"/>
    </location>
</feature>
<keyword evidence="1" id="KW-0808">Transferase</keyword>